<protein>
    <submittedName>
        <fullName evidence="1">Uncharacterized protein</fullName>
    </submittedName>
</protein>
<accession>A0A1H7UQN4</accession>
<dbReference type="STRING" id="1038014.SAMN04487910_3830"/>
<organism evidence="1 2">
    <name type="scientific">Aquimarina amphilecti</name>
    <dbReference type="NCBI Taxonomy" id="1038014"/>
    <lineage>
        <taxon>Bacteria</taxon>
        <taxon>Pseudomonadati</taxon>
        <taxon>Bacteroidota</taxon>
        <taxon>Flavobacteriia</taxon>
        <taxon>Flavobacteriales</taxon>
        <taxon>Flavobacteriaceae</taxon>
        <taxon>Aquimarina</taxon>
    </lineage>
</organism>
<evidence type="ECO:0000313" key="2">
    <source>
        <dbReference type="Proteomes" id="UP000198521"/>
    </source>
</evidence>
<sequence length="206" mass="22351">MKTESSSPILSLPLQYLKSNVNFFKTLTMKTLKSISCYLILSLALSLFTSCDSDDDNTTPPITSGVSVTVANTFQSTTITSGVETAIEDLFMQPAGSLEATATIENAVEFPAYLLGLYDIDIDQNTISFELVAQAGDATYGDLFRTLETGTTDRYYFTFDEPQNVSGFSTDNDSVGLRIDANNVLVVEIGEGFEFQPGASFTITLN</sequence>
<proteinExistence type="predicted"/>
<dbReference type="AlphaFoldDB" id="A0A1H7UQN4"/>
<keyword evidence="2" id="KW-1185">Reference proteome</keyword>
<dbReference type="EMBL" id="FOAB01000007">
    <property type="protein sequence ID" value="SEL99104.1"/>
    <property type="molecule type" value="Genomic_DNA"/>
</dbReference>
<gene>
    <name evidence="1" type="ORF">SAMN04487910_3830</name>
</gene>
<reference evidence="1 2" key="1">
    <citation type="submission" date="2016-10" db="EMBL/GenBank/DDBJ databases">
        <authorList>
            <person name="de Groot N.N."/>
        </authorList>
    </citation>
    <scope>NUCLEOTIDE SEQUENCE [LARGE SCALE GENOMIC DNA]</scope>
    <source>
        <strain evidence="1 2">DSM 25232</strain>
    </source>
</reference>
<dbReference type="Proteomes" id="UP000198521">
    <property type="component" value="Unassembled WGS sequence"/>
</dbReference>
<evidence type="ECO:0000313" key="1">
    <source>
        <dbReference type="EMBL" id="SEL99104.1"/>
    </source>
</evidence>
<name>A0A1H7UQN4_AQUAM</name>